<dbReference type="SUPFAM" id="SSF54160">
    <property type="entry name" value="Chromo domain-like"/>
    <property type="match status" value="1"/>
</dbReference>
<accession>A0A540KYV3</accession>
<organism evidence="2 3">
    <name type="scientific">Malus baccata</name>
    <name type="common">Siberian crab apple</name>
    <name type="synonym">Pyrus baccata</name>
    <dbReference type="NCBI Taxonomy" id="106549"/>
    <lineage>
        <taxon>Eukaryota</taxon>
        <taxon>Viridiplantae</taxon>
        <taxon>Streptophyta</taxon>
        <taxon>Embryophyta</taxon>
        <taxon>Tracheophyta</taxon>
        <taxon>Spermatophyta</taxon>
        <taxon>Magnoliopsida</taxon>
        <taxon>eudicotyledons</taxon>
        <taxon>Gunneridae</taxon>
        <taxon>Pentapetalae</taxon>
        <taxon>rosids</taxon>
        <taxon>fabids</taxon>
        <taxon>Rosales</taxon>
        <taxon>Rosaceae</taxon>
        <taxon>Amygdaloideae</taxon>
        <taxon>Maleae</taxon>
        <taxon>Malus</taxon>
    </lineage>
</organism>
<gene>
    <name evidence="2" type="ORF">C1H46_035018</name>
</gene>
<evidence type="ECO:0000259" key="1">
    <source>
        <dbReference type="Pfam" id="PF24626"/>
    </source>
</evidence>
<name>A0A540KYV3_MALBA</name>
<evidence type="ECO:0000313" key="2">
    <source>
        <dbReference type="EMBL" id="TQD79411.1"/>
    </source>
</evidence>
<comment type="caution">
    <text evidence="2">The sequence shown here is derived from an EMBL/GenBank/DDBJ whole genome shotgun (WGS) entry which is preliminary data.</text>
</comment>
<dbReference type="InterPro" id="IPR056924">
    <property type="entry name" value="SH3_Tf2-1"/>
</dbReference>
<dbReference type="PANTHER" id="PTHR46148">
    <property type="entry name" value="CHROMO DOMAIN-CONTAINING PROTEIN"/>
    <property type="match status" value="1"/>
</dbReference>
<protein>
    <recommendedName>
        <fullName evidence="1">Tf2-1-like SH3-like domain-containing protein</fullName>
    </recommendedName>
</protein>
<proteinExistence type="predicted"/>
<evidence type="ECO:0000313" key="3">
    <source>
        <dbReference type="Proteomes" id="UP000315295"/>
    </source>
</evidence>
<dbReference type="AlphaFoldDB" id="A0A540KYV3"/>
<sequence>MKQQADKHCSERSFEVGDMVFLRLVPYHHQSLTKHHFHKLQPRFYGPFKVLQKVGSVAYKIDLPATSKLHLIFHVSCLKKQLGTGIVPSTPLPVVTEDGIVEDYPMAILQHRVISNGNSSSTQVLVQWKHHSKEDATWEDFAAFKQRFPTFQP</sequence>
<dbReference type="EMBL" id="VIEB01000859">
    <property type="protein sequence ID" value="TQD79411.1"/>
    <property type="molecule type" value="Genomic_DNA"/>
</dbReference>
<dbReference type="STRING" id="106549.A0A540KYV3"/>
<dbReference type="Pfam" id="PF24626">
    <property type="entry name" value="SH3_Tf2-1"/>
    <property type="match status" value="1"/>
</dbReference>
<keyword evidence="3" id="KW-1185">Reference proteome</keyword>
<dbReference type="InterPro" id="IPR016197">
    <property type="entry name" value="Chromo-like_dom_sf"/>
</dbReference>
<dbReference type="PANTHER" id="PTHR46148:SF52">
    <property type="entry name" value="OS04G0603800 PROTEIN"/>
    <property type="match status" value="1"/>
</dbReference>
<dbReference type="Proteomes" id="UP000315295">
    <property type="component" value="Unassembled WGS sequence"/>
</dbReference>
<reference evidence="2 3" key="1">
    <citation type="journal article" date="2019" name="G3 (Bethesda)">
        <title>Sequencing of a Wild Apple (Malus baccata) Genome Unravels the Differences Between Cultivated and Wild Apple Species Regarding Disease Resistance and Cold Tolerance.</title>
        <authorList>
            <person name="Chen X."/>
        </authorList>
    </citation>
    <scope>NUCLEOTIDE SEQUENCE [LARGE SCALE GENOMIC DNA]</scope>
    <source>
        <strain evidence="3">cv. Shandingzi</strain>
        <tissue evidence="2">Leaves</tissue>
    </source>
</reference>
<dbReference type="Gene3D" id="2.40.50.40">
    <property type="match status" value="1"/>
</dbReference>
<feature type="domain" description="Tf2-1-like SH3-like" evidence="1">
    <location>
        <begin position="17"/>
        <end position="80"/>
    </location>
</feature>